<dbReference type="Proteomes" id="UP001642485">
    <property type="component" value="Chromosome"/>
</dbReference>
<name>A0ABM9NAX6_RICHE</name>
<dbReference type="RefSeq" id="WP_010420740.1">
    <property type="nucleotide sequence ID" value="NZ_OY974080.1"/>
</dbReference>
<organism evidence="1 2">
    <name type="scientific">Rickettsia helvetica</name>
    <dbReference type="NCBI Taxonomy" id="35789"/>
    <lineage>
        <taxon>Bacteria</taxon>
        <taxon>Pseudomonadati</taxon>
        <taxon>Pseudomonadota</taxon>
        <taxon>Alphaproteobacteria</taxon>
        <taxon>Rickettsiales</taxon>
        <taxon>Rickettsiaceae</taxon>
        <taxon>Rickettsieae</taxon>
        <taxon>Rickettsia</taxon>
        <taxon>spotted fever group</taxon>
    </lineage>
</organism>
<sequence>MNISKDKAQVIITTKDKNLHGDLKLHKDLNVELEPFSKKEARLYLEQSLGNRLNNQDIYKLVEEFGSKDAASPYRLSKAVAHVKENKLLKVKLL</sequence>
<keyword evidence="2" id="KW-1185">Reference proteome</keyword>
<dbReference type="EMBL" id="OZ018776">
    <property type="protein sequence ID" value="CAK9120491.1"/>
    <property type="molecule type" value="Genomic_DNA"/>
</dbReference>
<accession>A0ABM9NAX6</accession>
<gene>
    <name evidence="1" type="ORF">OB144RH_02805</name>
</gene>
<reference evidence="1 2" key="1">
    <citation type="submission" date="2024-02" db="EMBL/GenBank/DDBJ databases">
        <authorList>
            <person name="Nijsse B."/>
            <person name="Sprong H."/>
        </authorList>
    </citation>
    <scope>NUCLEOTIDE SEQUENCE [LARGE SCALE GENOMIC DNA]</scope>
    <source>
        <strain evidence="1">OB144</strain>
    </source>
</reference>
<evidence type="ECO:0000313" key="2">
    <source>
        <dbReference type="Proteomes" id="UP001642485"/>
    </source>
</evidence>
<evidence type="ECO:0000313" key="1">
    <source>
        <dbReference type="EMBL" id="CAK9120491.1"/>
    </source>
</evidence>
<protein>
    <submittedName>
        <fullName evidence="1">Antitoxin</fullName>
    </submittedName>
</protein>
<proteinExistence type="predicted"/>